<reference evidence="1 2" key="1">
    <citation type="journal article" date="2014" name="Am. J. Bot.">
        <title>Genome assembly and annotation for red clover (Trifolium pratense; Fabaceae).</title>
        <authorList>
            <person name="Istvanek J."/>
            <person name="Jaros M."/>
            <person name="Krenek A."/>
            <person name="Repkova J."/>
        </authorList>
    </citation>
    <scope>NUCLEOTIDE SEQUENCE [LARGE SCALE GENOMIC DNA]</scope>
    <source>
        <strain evidence="2">cv. Tatra</strain>
        <tissue evidence="1">Young leaves</tissue>
    </source>
</reference>
<comment type="caution">
    <text evidence="1">The sequence shown here is derived from an EMBL/GenBank/DDBJ whole genome shotgun (WGS) entry which is preliminary data.</text>
</comment>
<sequence length="78" mass="9087">RWFQSSLKLFKWHMSIDARYACGHWRDIGTCSSLHEGVAVSCKTKLLTGRKTHLKWKNLVGIWKFRNSSKIIAPRRTG</sequence>
<organism evidence="1 2">
    <name type="scientific">Trifolium pratense</name>
    <name type="common">Red clover</name>
    <dbReference type="NCBI Taxonomy" id="57577"/>
    <lineage>
        <taxon>Eukaryota</taxon>
        <taxon>Viridiplantae</taxon>
        <taxon>Streptophyta</taxon>
        <taxon>Embryophyta</taxon>
        <taxon>Tracheophyta</taxon>
        <taxon>Spermatophyta</taxon>
        <taxon>Magnoliopsida</taxon>
        <taxon>eudicotyledons</taxon>
        <taxon>Gunneridae</taxon>
        <taxon>Pentapetalae</taxon>
        <taxon>rosids</taxon>
        <taxon>fabids</taxon>
        <taxon>Fabales</taxon>
        <taxon>Fabaceae</taxon>
        <taxon>Papilionoideae</taxon>
        <taxon>50 kb inversion clade</taxon>
        <taxon>NPAAA clade</taxon>
        <taxon>Hologalegina</taxon>
        <taxon>IRL clade</taxon>
        <taxon>Trifolieae</taxon>
        <taxon>Trifolium</taxon>
    </lineage>
</organism>
<dbReference type="EMBL" id="ASHM01095282">
    <property type="protein sequence ID" value="PNX65272.1"/>
    <property type="molecule type" value="Genomic_DNA"/>
</dbReference>
<evidence type="ECO:0000313" key="2">
    <source>
        <dbReference type="Proteomes" id="UP000236291"/>
    </source>
</evidence>
<gene>
    <name evidence="1" type="ORF">L195_g054461</name>
</gene>
<name>A0A2K3KG68_TRIPR</name>
<dbReference type="AlphaFoldDB" id="A0A2K3KG68"/>
<dbReference type="Proteomes" id="UP000236291">
    <property type="component" value="Unassembled WGS sequence"/>
</dbReference>
<feature type="non-terminal residue" evidence="1">
    <location>
        <position position="1"/>
    </location>
</feature>
<evidence type="ECO:0000313" key="1">
    <source>
        <dbReference type="EMBL" id="PNX65272.1"/>
    </source>
</evidence>
<proteinExistence type="predicted"/>
<accession>A0A2K3KG68</accession>
<reference evidence="1 2" key="2">
    <citation type="journal article" date="2017" name="Front. Plant Sci.">
        <title>Gene Classification and Mining of Molecular Markers Useful in Red Clover (Trifolium pratense) Breeding.</title>
        <authorList>
            <person name="Istvanek J."/>
            <person name="Dluhosova J."/>
            <person name="Dluhos P."/>
            <person name="Patkova L."/>
            <person name="Nedelnik J."/>
            <person name="Repkova J."/>
        </authorList>
    </citation>
    <scope>NUCLEOTIDE SEQUENCE [LARGE SCALE GENOMIC DNA]</scope>
    <source>
        <strain evidence="2">cv. Tatra</strain>
        <tissue evidence="1">Young leaves</tissue>
    </source>
</reference>
<protein>
    <submittedName>
        <fullName evidence="1">Uncharacterized protein</fullName>
    </submittedName>
</protein>